<keyword evidence="1" id="KW-0175">Coiled coil</keyword>
<evidence type="ECO:0000313" key="2">
    <source>
        <dbReference type="EMBL" id="TMW67090.1"/>
    </source>
</evidence>
<gene>
    <name evidence="2" type="ORF">Poli38472_012206</name>
</gene>
<sequence>MSAEWLAAREREQEETAQRRYKSTYYTRKNEIAELEEEARALTEKIQQLRGEHSNVSGVLASVQENAMLWSGLQSSTWIMAEAQSALSNRLSAQVINPLETFIHLSADSAQRQRTLLSLRDEKLRVAAEFMARRTRFVDLRRSHRQVESSETPNGDIIVEQLVVVPFPDISSVKLVYDSLVLALSHLQFVVWDLLGISCVCETEEKADDCASQLRYFTMIVPGTDLEKNTASFRHYFKESELFDGACGLTVVDFVDEDELYPYNSDHRVRLDVTGATMACRSGTEPNSGVSLVRWSRSRIHRPPKGISSQSIDALRDCIPRWTEATVQTVRDYVAATANSQLA</sequence>
<protein>
    <submittedName>
        <fullName evidence="2">Uncharacterized protein</fullName>
    </submittedName>
</protein>
<dbReference type="EMBL" id="SPLM01000006">
    <property type="protein sequence ID" value="TMW67090.1"/>
    <property type="molecule type" value="Genomic_DNA"/>
</dbReference>
<dbReference type="OrthoDB" id="151678at2759"/>
<evidence type="ECO:0000313" key="3">
    <source>
        <dbReference type="Proteomes" id="UP000794436"/>
    </source>
</evidence>
<proteinExistence type="predicted"/>
<keyword evidence="3" id="KW-1185">Reference proteome</keyword>
<comment type="caution">
    <text evidence="2">The sequence shown here is derived from an EMBL/GenBank/DDBJ whole genome shotgun (WGS) entry which is preliminary data.</text>
</comment>
<evidence type="ECO:0000256" key="1">
    <source>
        <dbReference type="SAM" id="Coils"/>
    </source>
</evidence>
<feature type="coiled-coil region" evidence="1">
    <location>
        <begin position="25"/>
        <end position="52"/>
    </location>
</feature>
<dbReference type="Proteomes" id="UP000794436">
    <property type="component" value="Unassembled WGS sequence"/>
</dbReference>
<accession>A0A8K1CPG0</accession>
<name>A0A8K1CPG0_PYTOL</name>
<dbReference type="AlphaFoldDB" id="A0A8K1CPG0"/>
<reference evidence="2" key="1">
    <citation type="submission" date="2019-03" db="EMBL/GenBank/DDBJ databases">
        <title>Long read genome sequence of the mycoparasitic Pythium oligandrum ATCC 38472 isolated from sugarbeet rhizosphere.</title>
        <authorList>
            <person name="Gaulin E."/>
        </authorList>
    </citation>
    <scope>NUCLEOTIDE SEQUENCE</scope>
    <source>
        <strain evidence="2">ATCC 38472_TT</strain>
    </source>
</reference>
<organism evidence="2 3">
    <name type="scientific">Pythium oligandrum</name>
    <name type="common">Mycoparasitic fungus</name>
    <dbReference type="NCBI Taxonomy" id="41045"/>
    <lineage>
        <taxon>Eukaryota</taxon>
        <taxon>Sar</taxon>
        <taxon>Stramenopiles</taxon>
        <taxon>Oomycota</taxon>
        <taxon>Peronosporomycetes</taxon>
        <taxon>Pythiales</taxon>
        <taxon>Pythiaceae</taxon>
        <taxon>Pythium</taxon>
    </lineage>
</organism>